<dbReference type="Pfam" id="PF13424">
    <property type="entry name" value="TPR_12"/>
    <property type="match status" value="4"/>
</dbReference>
<dbReference type="InterPro" id="IPR059179">
    <property type="entry name" value="MLKL-like_MCAfunc"/>
</dbReference>
<proteinExistence type="predicted"/>
<gene>
    <name evidence="2" type="ORF">FB45DRAFT_1108929</name>
</gene>
<dbReference type="SUPFAM" id="SSF52540">
    <property type="entry name" value="P-loop containing nucleoside triphosphate hydrolases"/>
    <property type="match status" value="1"/>
</dbReference>
<comment type="caution">
    <text evidence="2">The sequence shown here is derived from an EMBL/GenBank/DDBJ whole genome shotgun (WGS) entry which is preliminary data.</text>
</comment>
<dbReference type="InterPro" id="IPR053137">
    <property type="entry name" value="NLR-like"/>
</dbReference>
<keyword evidence="3" id="KW-1185">Reference proteome</keyword>
<dbReference type="PANTHER" id="PTHR46082">
    <property type="entry name" value="ATP/GTP-BINDING PROTEIN-RELATED"/>
    <property type="match status" value="1"/>
</dbReference>
<dbReference type="Gene3D" id="3.40.50.300">
    <property type="entry name" value="P-loop containing nucleotide triphosphate hydrolases"/>
    <property type="match status" value="1"/>
</dbReference>
<dbReference type="SUPFAM" id="SSF48452">
    <property type="entry name" value="TPR-like"/>
    <property type="match status" value="3"/>
</dbReference>
<dbReference type="PANTHER" id="PTHR46082:SF11">
    <property type="entry name" value="AAA+ ATPASE DOMAIN-CONTAINING PROTEIN-RELATED"/>
    <property type="match status" value="1"/>
</dbReference>
<evidence type="ECO:0000313" key="3">
    <source>
        <dbReference type="Proteomes" id="UP001221142"/>
    </source>
</evidence>
<accession>A0AAD7BA25</accession>
<dbReference type="Gene3D" id="1.25.40.10">
    <property type="entry name" value="Tetratricopeptide repeat domain"/>
    <property type="match status" value="3"/>
</dbReference>
<sequence>MPSKNPSSTVPKRRHWGTKLLSEGASNWVGPALLTAKAMECAGEFVPFPYIKSAFGAVVLLLEMVEQVRKNRRDLKDLCEDIQRVMKIIKHEVEAHGPTAATEFKGLCEEFEKCLQDIIKTVAALTEKHQGLYGHAREIFNFHNITDQISEYQTQINKFREDFVFRASLRIGFHLPHGRQMSVGEGASEYHKVAHACPAPSRIFHGRQEILNGIHKFFTTDLKKQHICLLRGLGGSGKTQIALKYIEQSSVQFSDIFFIDASSHDTIGTSLENVAIVRNAGATQQDALIWLKNNQERWLLFFDNADDPKIDLDQYFPQCNHGNILITSRNLGLRVYADHHSHVSDMEEPEAVALLLRSAAEEATPENALMAANIVKALWYLPLAITQAGAFIAASGSLHSYLKLHAENQSQLLKRKPDQSHSAYERTVHTTLQLSFDQLSQAAQILLQLCSFIHHSGISEDIFKSASEFLLNSHNCFETQHHGSISVLAQFTRPTGIWTSLRFSEITAELQACSLITMEPKIGKFSIHPLVHSWSQSTVDDPIKWHSHMVDLVGMAITHIPEEDLQSACQYWLPHLNKLGLDTASEWSARYGRAYQLFGKFTKAEELQMMALQNSIKTLTEENPLTLTAMADLAGTYRNLGKFHQAASLQSIVLAKRESILGENHTATLTAMIQLAVTYHDLGMLEKAEGLGRVALEKSKILLGEDDPQTLSALAHLADTYCDLGNYNKAEELGLLVIEKQKKVLGTNHPQTIQAISHLANAYKELCKFEKAQELDFMVLTKRKEILGEDHPDTLEAMGNLAGTYRDLGMNVQAEEMELQVVEKMEKLLGRGHPETLTAMANLAATYCNLGKLVEAAELELEVLNAQTALLGEDHPNTLIFMANLAATYRELGNFEQAEKLGLVVLAKRRRILGEEHPDTLSAMGHMAATLQNLGKFSEAEGLQELVLEKRKNILGGDHPHTLNGCLNLINTYRSLGKFEKAQELGLVVLARSRDTVGEDHLSILSAMENLATTYYTVSKFHEAAELQFLVVEKRNRILGVHHPQTVRVTGNWIKTRRELGMTV</sequence>
<dbReference type="InterPro" id="IPR027417">
    <property type="entry name" value="P-loop_NTPase"/>
</dbReference>
<dbReference type="InterPro" id="IPR036537">
    <property type="entry name" value="Adaptor_Cbl_N_dom_sf"/>
</dbReference>
<evidence type="ECO:0000259" key="1">
    <source>
        <dbReference type="Pfam" id="PF25000"/>
    </source>
</evidence>
<dbReference type="GO" id="GO:0043531">
    <property type="term" value="F:ADP binding"/>
    <property type="evidence" value="ECO:0007669"/>
    <property type="project" value="InterPro"/>
</dbReference>
<dbReference type="Pfam" id="PF13374">
    <property type="entry name" value="TPR_10"/>
    <property type="match status" value="2"/>
</dbReference>
<dbReference type="Gene3D" id="1.20.930.20">
    <property type="entry name" value="Adaptor protein Cbl, N-terminal domain"/>
    <property type="match status" value="1"/>
</dbReference>
<reference evidence="2" key="1">
    <citation type="submission" date="2023-03" db="EMBL/GenBank/DDBJ databases">
        <title>Massive genome expansion in bonnet fungi (Mycena s.s.) driven by repeated elements and novel gene families across ecological guilds.</title>
        <authorList>
            <consortium name="Lawrence Berkeley National Laboratory"/>
            <person name="Harder C.B."/>
            <person name="Miyauchi S."/>
            <person name="Viragh M."/>
            <person name="Kuo A."/>
            <person name="Thoen E."/>
            <person name="Andreopoulos B."/>
            <person name="Lu D."/>
            <person name="Skrede I."/>
            <person name="Drula E."/>
            <person name="Henrissat B."/>
            <person name="Morin E."/>
            <person name="Kohler A."/>
            <person name="Barry K."/>
            <person name="LaButti K."/>
            <person name="Morin E."/>
            <person name="Salamov A."/>
            <person name="Lipzen A."/>
            <person name="Mereny Z."/>
            <person name="Hegedus B."/>
            <person name="Baldrian P."/>
            <person name="Stursova M."/>
            <person name="Weitz H."/>
            <person name="Taylor A."/>
            <person name="Grigoriev I.V."/>
            <person name="Nagy L.G."/>
            <person name="Martin F."/>
            <person name="Kauserud H."/>
        </authorList>
    </citation>
    <scope>NUCLEOTIDE SEQUENCE</scope>
    <source>
        <strain evidence="2">9284</strain>
    </source>
</reference>
<dbReference type="CDD" id="cd21037">
    <property type="entry name" value="MLKL_NTD"/>
    <property type="match status" value="1"/>
</dbReference>
<feature type="domain" description="DUF7779" evidence="1">
    <location>
        <begin position="435"/>
        <end position="539"/>
    </location>
</feature>
<dbReference type="EMBL" id="JARKIF010000025">
    <property type="protein sequence ID" value="KAJ7614804.1"/>
    <property type="molecule type" value="Genomic_DNA"/>
</dbReference>
<dbReference type="AlphaFoldDB" id="A0AAD7BA25"/>
<dbReference type="Proteomes" id="UP001221142">
    <property type="component" value="Unassembled WGS sequence"/>
</dbReference>
<name>A0AAD7BA25_9AGAR</name>
<protein>
    <recommendedName>
        <fullName evidence="1">DUF7779 domain-containing protein</fullName>
    </recommendedName>
</protein>
<dbReference type="InterPro" id="IPR011990">
    <property type="entry name" value="TPR-like_helical_dom_sf"/>
</dbReference>
<dbReference type="InterPro" id="IPR056681">
    <property type="entry name" value="DUF7779"/>
</dbReference>
<organism evidence="2 3">
    <name type="scientific">Roridomyces roridus</name>
    <dbReference type="NCBI Taxonomy" id="1738132"/>
    <lineage>
        <taxon>Eukaryota</taxon>
        <taxon>Fungi</taxon>
        <taxon>Dikarya</taxon>
        <taxon>Basidiomycota</taxon>
        <taxon>Agaricomycotina</taxon>
        <taxon>Agaricomycetes</taxon>
        <taxon>Agaricomycetidae</taxon>
        <taxon>Agaricales</taxon>
        <taxon>Marasmiineae</taxon>
        <taxon>Mycenaceae</taxon>
        <taxon>Roridomyces</taxon>
    </lineage>
</organism>
<dbReference type="GO" id="GO:0007166">
    <property type="term" value="P:cell surface receptor signaling pathway"/>
    <property type="evidence" value="ECO:0007669"/>
    <property type="project" value="InterPro"/>
</dbReference>
<dbReference type="Pfam" id="PF25000">
    <property type="entry name" value="DUF7779"/>
    <property type="match status" value="1"/>
</dbReference>
<evidence type="ECO:0000313" key="2">
    <source>
        <dbReference type="EMBL" id="KAJ7614804.1"/>
    </source>
</evidence>